<evidence type="ECO:0000259" key="4">
    <source>
        <dbReference type="Pfam" id="PF00437"/>
    </source>
</evidence>
<gene>
    <name evidence="5" type="ORF">LPAF129_05300</name>
</gene>
<dbReference type="InterPro" id="IPR027417">
    <property type="entry name" value="P-loop_NTPase"/>
</dbReference>
<dbReference type="CDD" id="cd01129">
    <property type="entry name" value="PulE-GspE-like"/>
    <property type="match status" value="1"/>
</dbReference>
<comment type="similarity">
    <text evidence="1">Belongs to the GSP E family.</text>
</comment>
<dbReference type="InterPro" id="IPR047667">
    <property type="entry name" value="ATPase_ComGA"/>
</dbReference>
<dbReference type="Proteomes" id="UP001055149">
    <property type="component" value="Unassembled WGS sequence"/>
</dbReference>
<dbReference type="InterPro" id="IPR001482">
    <property type="entry name" value="T2SS/T4SS_dom"/>
</dbReference>
<dbReference type="Pfam" id="PF00437">
    <property type="entry name" value="T2SSE"/>
    <property type="match status" value="1"/>
</dbReference>
<organism evidence="5 6">
    <name type="scientific">Ligilactobacillus pabuli</name>
    <dbReference type="NCBI Taxonomy" id="2886039"/>
    <lineage>
        <taxon>Bacteria</taxon>
        <taxon>Bacillati</taxon>
        <taxon>Bacillota</taxon>
        <taxon>Bacilli</taxon>
        <taxon>Lactobacillales</taxon>
        <taxon>Lactobacillaceae</taxon>
        <taxon>Ligilactobacillus</taxon>
    </lineage>
</organism>
<keyword evidence="6" id="KW-1185">Reference proteome</keyword>
<proteinExistence type="inferred from homology"/>
<dbReference type="NCBIfam" id="NF041000">
    <property type="entry name" value="ATPase_ComGA"/>
    <property type="match status" value="1"/>
</dbReference>
<reference evidence="5" key="1">
    <citation type="journal article" date="2022" name="Int. J. Syst. Evol. Microbiol.">
        <title>A novel species of lactic acid bacteria, Ligilactobacillus pabuli sp. nov., isolated from alfalfa silage.</title>
        <authorList>
            <person name="Tohno M."/>
            <person name="Tanizawa Y."/>
            <person name="Sawada H."/>
            <person name="Sakamoto M."/>
            <person name="Ohkuma M."/>
            <person name="Kobayashi H."/>
        </authorList>
    </citation>
    <scope>NUCLEOTIDE SEQUENCE</scope>
    <source>
        <strain evidence="5">AF129</strain>
    </source>
</reference>
<dbReference type="EMBL" id="BQXH01000003">
    <property type="protein sequence ID" value="GKS80845.1"/>
    <property type="molecule type" value="Genomic_DNA"/>
</dbReference>
<evidence type="ECO:0000313" key="6">
    <source>
        <dbReference type="Proteomes" id="UP001055149"/>
    </source>
</evidence>
<keyword evidence="3" id="KW-0067">ATP-binding</keyword>
<feature type="domain" description="Bacterial type II secretion system protein E" evidence="4">
    <location>
        <begin position="4"/>
        <end position="286"/>
    </location>
</feature>
<protein>
    <submittedName>
        <fullName evidence="5">Competence protein ComG</fullName>
    </submittedName>
</protein>
<evidence type="ECO:0000256" key="2">
    <source>
        <dbReference type="ARBA" id="ARBA00022741"/>
    </source>
</evidence>
<dbReference type="PANTHER" id="PTHR30258:SF2">
    <property type="entry name" value="COMG OPERON PROTEIN 1"/>
    <property type="match status" value="1"/>
</dbReference>
<evidence type="ECO:0000313" key="5">
    <source>
        <dbReference type="EMBL" id="GKS80845.1"/>
    </source>
</evidence>
<dbReference type="PANTHER" id="PTHR30258">
    <property type="entry name" value="TYPE II SECRETION SYSTEM PROTEIN GSPE-RELATED"/>
    <property type="match status" value="1"/>
</dbReference>
<dbReference type="Gene3D" id="3.30.450.90">
    <property type="match status" value="1"/>
</dbReference>
<name>A0ABQ5JIC5_9LACO</name>
<dbReference type="Gene3D" id="3.40.50.300">
    <property type="entry name" value="P-loop containing nucleotide triphosphate hydrolases"/>
    <property type="match status" value="1"/>
</dbReference>
<keyword evidence="2" id="KW-0547">Nucleotide-binding</keyword>
<comment type="caution">
    <text evidence="5">The sequence shown here is derived from an EMBL/GenBank/DDBJ whole genome shotgun (WGS) entry which is preliminary data.</text>
</comment>
<evidence type="ECO:0000256" key="1">
    <source>
        <dbReference type="ARBA" id="ARBA00006611"/>
    </source>
</evidence>
<dbReference type="RefSeq" id="WP_244054617.1">
    <property type="nucleotide sequence ID" value="NZ_BQXH01000003.1"/>
</dbReference>
<accession>A0ABQ5JIC5</accession>
<evidence type="ECO:0000256" key="3">
    <source>
        <dbReference type="ARBA" id="ARBA00022840"/>
    </source>
</evidence>
<sequence length="326" mass="36890">MNEEITQLFAAAIKRHASDIYLLPRQDDYEISLSYAGEFHSYQKLSQAKARQMVNFFKFKADMSLSERRRPQLGAWTYQTEATTVFCRLASVGTFLDQESVVIRLIYQQNATNNGYFFQEQFQQILAACYKRGLVLFAGPMGSGKTTAMYHFAKQLGDKLVMTIEDPVEIYEPHFLQLQVNDQAQMSYESLLTAALRLHPDVFVIGEIRNEQTAAIAVKAALSGHLVLSTVHAQNVYGVFLRLLNLGVSPADLDQTVQLVSYQRLIETTTDQQKVLFDLLSLDETSWAQIKQKKRGKMTDEWAKNLAICFQQGQITAATQAKYALG</sequence>
<dbReference type="SUPFAM" id="SSF52540">
    <property type="entry name" value="P-loop containing nucleoside triphosphate hydrolases"/>
    <property type="match status" value="1"/>
</dbReference>